<dbReference type="SUPFAM" id="SSF57997">
    <property type="entry name" value="Tropomyosin"/>
    <property type="match status" value="1"/>
</dbReference>
<evidence type="ECO:0000313" key="3">
    <source>
        <dbReference type="Proteomes" id="UP001596267"/>
    </source>
</evidence>
<keyword evidence="3" id="KW-1185">Reference proteome</keyword>
<protein>
    <submittedName>
        <fullName evidence="2">Uncharacterized protein</fullName>
    </submittedName>
</protein>
<name>A0ABW1WAT5_9BACL</name>
<dbReference type="Gene3D" id="1.10.287.510">
    <property type="entry name" value="Helix hairpin bin"/>
    <property type="match status" value="1"/>
</dbReference>
<feature type="coiled-coil region" evidence="1">
    <location>
        <begin position="24"/>
        <end position="157"/>
    </location>
</feature>
<accession>A0ABW1WAT5</accession>
<evidence type="ECO:0000313" key="2">
    <source>
        <dbReference type="EMBL" id="MFC6385658.1"/>
    </source>
</evidence>
<dbReference type="RefSeq" id="WP_253051833.1">
    <property type="nucleotide sequence ID" value="NZ_JAMXWN010000001.1"/>
</dbReference>
<dbReference type="Proteomes" id="UP001596267">
    <property type="component" value="Unassembled WGS sequence"/>
</dbReference>
<organism evidence="2 3">
    <name type="scientific">Sporolactobacillus kofuensis</name>
    <dbReference type="NCBI Taxonomy" id="269672"/>
    <lineage>
        <taxon>Bacteria</taxon>
        <taxon>Bacillati</taxon>
        <taxon>Bacillota</taxon>
        <taxon>Bacilli</taxon>
        <taxon>Bacillales</taxon>
        <taxon>Sporolactobacillaceae</taxon>
        <taxon>Sporolactobacillus</taxon>
    </lineage>
</organism>
<sequence length="326" mass="37890">MVNQKDKLNSASLEDRQKFYRNKALKLEQAVIFAREEVVQLKSELEDEQVKSRKAEQLKVEIQRKSAELKKEYDALNDQLQAAREKIEEAEKKIADLKRNQRADSDLSDEIYHHRVEGYEKLLTDMQKALNEKVNRIEIYERRIAILERRLKNEQKKAVPVPTPGDDHNDLKSRAVAFLNYVWMLNGFKSVIQGDVIIENTGSIPLKTPTVCFRFHPGDLATLKGRVVHEEDAYGEDREQGEHLWVILDTEEDQDTNQNGEIWVRPLELSDLLPGQSIAFNNFQIPIDHTYSDSVRIECFVFFGEDEYKIKCGNQIVISMVSREEK</sequence>
<evidence type="ECO:0000256" key="1">
    <source>
        <dbReference type="SAM" id="Coils"/>
    </source>
</evidence>
<reference evidence="3" key="1">
    <citation type="journal article" date="2019" name="Int. J. Syst. Evol. Microbiol.">
        <title>The Global Catalogue of Microorganisms (GCM) 10K type strain sequencing project: providing services to taxonomists for standard genome sequencing and annotation.</title>
        <authorList>
            <consortium name="The Broad Institute Genomics Platform"/>
            <consortium name="The Broad Institute Genome Sequencing Center for Infectious Disease"/>
            <person name="Wu L."/>
            <person name="Ma J."/>
        </authorList>
    </citation>
    <scope>NUCLEOTIDE SEQUENCE [LARGE SCALE GENOMIC DNA]</scope>
    <source>
        <strain evidence="3">CCUG 42001</strain>
    </source>
</reference>
<keyword evidence="1" id="KW-0175">Coiled coil</keyword>
<gene>
    <name evidence="2" type="ORF">ACFP7A_03495</name>
</gene>
<dbReference type="EMBL" id="JBHSTQ010000002">
    <property type="protein sequence ID" value="MFC6385658.1"/>
    <property type="molecule type" value="Genomic_DNA"/>
</dbReference>
<comment type="caution">
    <text evidence="2">The sequence shown here is derived from an EMBL/GenBank/DDBJ whole genome shotgun (WGS) entry which is preliminary data.</text>
</comment>
<proteinExistence type="predicted"/>